<evidence type="ECO:0000313" key="1">
    <source>
        <dbReference type="EMBL" id="GGI31786.1"/>
    </source>
</evidence>
<reference evidence="1" key="2">
    <citation type="submission" date="2022-12" db="EMBL/GenBank/DDBJ databases">
        <authorList>
            <person name="Sun Q."/>
            <person name="Zhou Y."/>
        </authorList>
    </citation>
    <scope>NUCLEOTIDE SEQUENCE</scope>
    <source>
        <strain evidence="1">CGMCC 1.15034</strain>
    </source>
</reference>
<organism evidence="1 2">
    <name type="scientific">Bradyrhizobium guangdongense</name>
    <dbReference type="NCBI Taxonomy" id="1325090"/>
    <lineage>
        <taxon>Bacteria</taxon>
        <taxon>Pseudomonadati</taxon>
        <taxon>Pseudomonadota</taxon>
        <taxon>Alphaproteobacteria</taxon>
        <taxon>Hyphomicrobiales</taxon>
        <taxon>Nitrobacteraceae</taxon>
        <taxon>Bradyrhizobium</taxon>
    </lineage>
</organism>
<proteinExistence type="predicted"/>
<dbReference type="EMBL" id="BMHC01000022">
    <property type="protein sequence ID" value="GGI31786.1"/>
    <property type="molecule type" value="Genomic_DNA"/>
</dbReference>
<accession>A0AA88BA16</accession>
<sequence length="101" mass="10360">MDRIEQIRPELASGVTCRAAPFGKSPMEKIMTKATEPMDLSLEQLEMVVGGDGVLGSTGAIVFANGTAGSSVSWPGAVGGVQGTWTASSNTGLSWHAAQHA</sequence>
<comment type="caution">
    <text evidence="1">The sequence shown here is derived from an EMBL/GenBank/DDBJ whole genome shotgun (WGS) entry which is preliminary data.</text>
</comment>
<dbReference type="Proteomes" id="UP000625079">
    <property type="component" value="Unassembled WGS sequence"/>
</dbReference>
<protein>
    <submittedName>
        <fullName evidence="1">Uncharacterized protein</fullName>
    </submittedName>
</protein>
<name>A0AA88BA16_9BRAD</name>
<reference evidence="1" key="1">
    <citation type="journal article" date="2014" name="Int. J. Syst. Evol. Microbiol.">
        <title>Complete genome sequence of Corynebacterium casei LMG S-19264T (=DSM 44701T), isolated from a smear-ripened cheese.</title>
        <authorList>
            <consortium name="US DOE Joint Genome Institute (JGI-PGF)"/>
            <person name="Walter F."/>
            <person name="Albersmeier A."/>
            <person name="Kalinowski J."/>
            <person name="Ruckert C."/>
        </authorList>
    </citation>
    <scope>NUCLEOTIDE SEQUENCE</scope>
    <source>
        <strain evidence="1">CGMCC 1.15034</strain>
    </source>
</reference>
<evidence type="ECO:0000313" key="2">
    <source>
        <dbReference type="Proteomes" id="UP000625079"/>
    </source>
</evidence>
<gene>
    <name evidence="1" type="ORF">GCM10010987_66140</name>
</gene>
<dbReference type="AlphaFoldDB" id="A0AA88BA16"/>